<organism evidence="6 7">
    <name type="scientific">Streptococcus infantarius subsp. infantarius ATCC BAA-102</name>
    <dbReference type="NCBI Taxonomy" id="471872"/>
    <lineage>
        <taxon>Bacteria</taxon>
        <taxon>Bacillati</taxon>
        <taxon>Bacillota</taxon>
        <taxon>Bacilli</taxon>
        <taxon>Lactobacillales</taxon>
        <taxon>Streptococcaceae</taxon>
        <taxon>Streptococcus</taxon>
    </lineage>
</organism>
<evidence type="ECO:0000256" key="2">
    <source>
        <dbReference type="ARBA" id="ARBA00023125"/>
    </source>
</evidence>
<dbReference type="SMART" id="SM00419">
    <property type="entry name" value="HTH_CRP"/>
    <property type="match status" value="1"/>
</dbReference>
<dbReference type="PROSITE" id="PS50042">
    <property type="entry name" value="CNMP_BINDING_3"/>
    <property type="match status" value="1"/>
</dbReference>
<name>A0ABM9XE05_9STRE</name>
<dbReference type="InterPro" id="IPR036388">
    <property type="entry name" value="WH-like_DNA-bd_sf"/>
</dbReference>
<dbReference type="Gene3D" id="2.60.120.10">
    <property type="entry name" value="Jelly Rolls"/>
    <property type="match status" value="1"/>
</dbReference>
<dbReference type="InterPro" id="IPR018335">
    <property type="entry name" value="Tscrpt_reg_HTH_Crp-type_CS"/>
</dbReference>
<gene>
    <name evidence="6" type="ORF">STRINF_01286</name>
</gene>
<dbReference type="Proteomes" id="UP000005602">
    <property type="component" value="Unassembled WGS sequence"/>
</dbReference>
<keyword evidence="3" id="KW-0804">Transcription</keyword>
<reference evidence="6" key="1">
    <citation type="submission" date="2008-03" db="EMBL/GenBank/DDBJ databases">
        <authorList>
            <person name="Fulton L."/>
            <person name="Clifton S."/>
            <person name="Fulton B."/>
            <person name="Xu J."/>
            <person name="Minx P."/>
            <person name="Pepin K.H."/>
            <person name="Johnson M."/>
            <person name="Thiruvilangam P."/>
            <person name="Bhonagiri V."/>
            <person name="Nash W.E."/>
            <person name="Mardis E.R."/>
            <person name="Wilson R.K."/>
        </authorList>
    </citation>
    <scope>NUCLEOTIDE SEQUENCE [LARGE SCALE GENOMIC DNA]</scope>
    <source>
        <strain evidence="6">ATCC BAA-102</strain>
    </source>
</reference>
<dbReference type="PANTHER" id="PTHR24567:SF28">
    <property type="entry name" value="LISTERIOLYSIN REGULATORY PROTEIN"/>
    <property type="match status" value="1"/>
</dbReference>
<dbReference type="InterPro" id="IPR050397">
    <property type="entry name" value="Env_Response_Regulators"/>
</dbReference>
<dbReference type="InterPro" id="IPR018490">
    <property type="entry name" value="cNMP-bd_dom_sf"/>
</dbReference>
<proteinExistence type="predicted"/>
<evidence type="ECO:0000259" key="5">
    <source>
        <dbReference type="PROSITE" id="PS51063"/>
    </source>
</evidence>
<evidence type="ECO:0000313" key="6">
    <source>
        <dbReference type="EMBL" id="EDT47489.1"/>
    </source>
</evidence>
<dbReference type="Pfam" id="PF13545">
    <property type="entry name" value="HTH_Crp_2"/>
    <property type="match status" value="1"/>
</dbReference>
<comment type="caution">
    <text evidence="6">The sequence shown here is derived from an EMBL/GenBank/DDBJ whole genome shotgun (WGS) entry which is preliminary data.</text>
</comment>
<feature type="domain" description="HTH crp-type" evidence="5">
    <location>
        <begin position="157"/>
        <end position="228"/>
    </location>
</feature>
<dbReference type="InterPro" id="IPR000595">
    <property type="entry name" value="cNMP-bd_dom"/>
</dbReference>
<evidence type="ECO:0000256" key="1">
    <source>
        <dbReference type="ARBA" id="ARBA00023015"/>
    </source>
</evidence>
<dbReference type="PANTHER" id="PTHR24567">
    <property type="entry name" value="CRP FAMILY TRANSCRIPTIONAL REGULATORY PROTEIN"/>
    <property type="match status" value="1"/>
</dbReference>
<reference evidence="6" key="2">
    <citation type="submission" date="2013-09" db="EMBL/GenBank/DDBJ databases">
        <title>Draft genome sequence of Streptococcus infantarius subsp. infantarius ATCC BAA-102.</title>
        <authorList>
            <person name="Sudarsanam P."/>
            <person name="Ley R."/>
            <person name="Guruge J."/>
            <person name="Turnbaugh P.J."/>
            <person name="Mahowald M."/>
            <person name="Liep D."/>
            <person name="Gordon J."/>
        </authorList>
    </citation>
    <scope>NUCLEOTIDE SEQUENCE</scope>
    <source>
        <strain evidence="6">ATCC BAA-102</strain>
    </source>
</reference>
<dbReference type="InterPro" id="IPR036390">
    <property type="entry name" value="WH_DNA-bd_sf"/>
</dbReference>
<keyword evidence="2" id="KW-0238">DNA-binding</keyword>
<dbReference type="Gene3D" id="1.10.10.10">
    <property type="entry name" value="Winged helix-like DNA-binding domain superfamily/Winged helix DNA-binding domain"/>
    <property type="match status" value="1"/>
</dbReference>
<keyword evidence="1" id="KW-0805">Transcription regulation</keyword>
<evidence type="ECO:0000259" key="4">
    <source>
        <dbReference type="PROSITE" id="PS50042"/>
    </source>
</evidence>
<dbReference type="InterPro" id="IPR014710">
    <property type="entry name" value="RmlC-like_jellyroll"/>
</dbReference>
<evidence type="ECO:0000256" key="3">
    <source>
        <dbReference type="ARBA" id="ARBA00023163"/>
    </source>
</evidence>
<evidence type="ECO:0000313" key="7">
    <source>
        <dbReference type="Proteomes" id="UP000005602"/>
    </source>
</evidence>
<dbReference type="PROSITE" id="PS00042">
    <property type="entry name" value="HTH_CRP_1"/>
    <property type="match status" value="1"/>
</dbReference>
<protein>
    <submittedName>
        <fullName evidence="6">Cyclic nucleotide-binding domain protein</fullName>
    </submittedName>
</protein>
<dbReference type="PROSITE" id="PS51063">
    <property type="entry name" value="HTH_CRP_2"/>
    <property type="match status" value="1"/>
</dbReference>
<dbReference type="CDD" id="cd00038">
    <property type="entry name" value="CAP_ED"/>
    <property type="match status" value="1"/>
</dbReference>
<dbReference type="InterPro" id="IPR012318">
    <property type="entry name" value="HTH_CRP"/>
</dbReference>
<dbReference type="SUPFAM" id="SSF51206">
    <property type="entry name" value="cAMP-binding domain-like"/>
    <property type="match status" value="1"/>
</dbReference>
<accession>A0ABM9XE05</accession>
<keyword evidence="7" id="KW-1185">Reference proteome</keyword>
<dbReference type="SMART" id="SM00100">
    <property type="entry name" value="cNMP"/>
    <property type="match status" value="1"/>
</dbReference>
<dbReference type="SUPFAM" id="SSF46785">
    <property type="entry name" value="Winged helix' DNA-binding domain"/>
    <property type="match status" value="1"/>
</dbReference>
<feature type="domain" description="Cyclic nucleotide-binding" evidence="4">
    <location>
        <begin position="24"/>
        <end position="126"/>
    </location>
</feature>
<sequence length="235" mass="26932">MKLFIIFREIKDMANIGCVHRVPLFSNLAKDEQSGVQNLLHHKTFQKGEIVFSPDSQEQLSIVSVGAMRIYKLSRTGKEQLIRIVREGEYDGENYLFGLTNETLYAEAIKETKVCILFKSDFNKLIELYPQLGCKLLQLNALKSLEVEKQLQLLAIDHIEDRLASYLSQLSSLPTIIDNETVTVPVSMKELASYLATSPESISRKLKVFQEKGLINRKGKKIQLLKSFWEEFDFL</sequence>
<dbReference type="EMBL" id="ABJK02000020">
    <property type="protein sequence ID" value="EDT47489.1"/>
    <property type="molecule type" value="Genomic_DNA"/>
</dbReference>
<dbReference type="Pfam" id="PF00027">
    <property type="entry name" value="cNMP_binding"/>
    <property type="match status" value="1"/>
</dbReference>